<dbReference type="AlphaFoldDB" id="A0A7X3SJB0"/>
<protein>
    <submittedName>
        <fullName evidence="3">DUF2264 domain-containing protein</fullName>
    </submittedName>
</protein>
<accession>A0A7X3SJB0</accession>
<dbReference type="Pfam" id="PF10022">
    <property type="entry name" value="DUF2264"/>
    <property type="match status" value="1"/>
</dbReference>
<keyword evidence="4" id="KW-1185">Reference proteome</keyword>
<dbReference type="EMBL" id="WUQX01000001">
    <property type="protein sequence ID" value="MXP76438.1"/>
    <property type="molecule type" value="Genomic_DNA"/>
</dbReference>
<feature type="transmembrane region" description="Helical" evidence="1">
    <location>
        <begin position="97"/>
        <end position="117"/>
    </location>
</feature>
<keyword evidence="1" id="KW-0812">Transmembrane</keyword>
<evidence type="ECO:0000313" key="3">
    <source>
        <dbReference type="EMBL" id="MXP76438.1"/>
    </source>
</evidence>
<name>A0A7X3SJB0_9FIRM</name>
<organism evidence="3 4">
    <name type="scientific">Sporofaciens musculi</name>
    <dbReference type="NCBI Taxonomy" id="2681861"/>
    <lineage>
        <taxon>Bacteria</taxon>
        <taxon>Bacillati</taxon>
        <taxon>Bacillota</taxon>
        <taxon>Clostridia</taxon>
        <taxon>Lachnospirales</taxon>
        <taxon>Lachnospiraceae</taxon>
        <taxon>Sporofaciens</taxon>
    </lineage>
</organism>
<dbReference type="Proteomes" id="UP000460412">
    <property type="component" value="Unassembled WGS sequence"/>
</dbReference>
<feature type="domain" description="DUF2264" evidence="2">
    <location>
        <begin position="20"/>
        <end position="91"/>
    </location>
</feature>
<keyword evidence="1" id="KW-0472">Membrane</keyword>
<evidence type="ECO:0000259" key="2">
    <source>
        <dbReference type="Pfam" id="PF10022"/>
    </source>
</evidence>
<comment type="caution">
    <text evidence="3">The sequence shown here is derived from an EMBL/GenBank/DDBJ whole genome shotgun (WGS) entry which is preliminary data.</text>
</comment>
<sequence>MGNKRQYGSNACGNVFHSIFLFKNRRFIPTEFWRKNSEHIREWLGSIEKVELPKNNWLFFQLLVHVLLYKLDLSPLDWDRIKGWQKQINEFIGAMEFIATASLAALIIITALPFIFIL</sequence>
<proteinExistence type="predicted"/>
<dbReference type="InterPro" id="IPR049349">
    <property type="entry name" value="DUF2264_N"/>
</dbReference>
<evidence type="ECO:0000256" key="1">
    <source>
        <dbReference type="SAM" id="Phobius"/>
    </source>
</evidence>
<reference evidence="3 4" key="1">
    <citation type="submission" date="2019-12" db="EMBL/GenBank/DDBJ databases">
        <title>Sporaefaciens musculi gen. nov., sp. nov., a novel bacterium isolated from the caecum of an obese mouse.</title>
        <authorList>
            <person name="Rasmussen T.S."/>
            <person name="Streidl T."/>
            <person name="Hitch T.C.A."/>
            <person name="Wortmann E."/>
            <person name="Deptula P."/>
            <person name="Hansen M."/>
            <person name="Nielsen D.S."/>
            <person name="Clavel T."/>
            <person name="Vogensen F.K."/>
        </authorList>
    </citation>
    <scope>NUCLEOTIDE SEQUENCE [LARGE SCALE GENOMIC DNA]</scope>
    <source>
        <strain evidence="3 4">WCA-9-b2</strain>
    </source>
</reference>
<gene>
    <name evidence="3" type="ORF">GN277_13850</name>
</gene>
<evidence type="ECO:0000313" key="4">
    <source>
        <dbReference type="Proteomes" id="UP000460412"/>
    </source>
</evidence>
<keyword evidence="1" id="KW-1133">Transmembrane helix</keyword>